<evidence type="ECO:0000313" key="3">
    <source>
        <dbReference type="Proteomes" id="UP000717752"/>
    </source>
</evidence>
<organism evidence="2 3">
    <name type="scientific">Rhizobium mesosinicum</name>
    <dbReference type="NCBI Taxonomy" id="335017"/>
    <lineage>
        <taxon>Bacteria</taxon>
        <taxon>Pseudomonadati</taxon>
        <taxon>Pseudomonadota</taxon>
        <taxon>Alphaproteobacteria</taxon>
        <taxon>Hyphomicrobiales</taxon>
        <taxon>Rhizobiaceae</taxon>
        <taxon>Rhizobium/Agrobacterium group</taxon>
        <taxon>Rhizobium</taxon>
    </lineage>
</organism>
<dbReference type="EMBL" id="JAEUAK010000004">
    <property type="protein sequence ID" value="MBW9053485.1"/>
    <property type="molecule type" value="Genomic_DNA"/>
</dbReference>
<gene>
    <name evidence="2" type="ORF">JNB85_13805</name>
</gene>
<feature type="compositionally biased region" description="Basic residues" evidence="1">
    <location>
        <begin position="88"/>
        <end position="105"/>
    </location>
</feature>
<dbReference type="RefSeq" id="WP_220334845.1">
    <property type="nucleotide sequence ID" value="NZ_JAEUAK010000004.1"/>
</dbReference>
<evidence type="ECO:0000256" key="1">
    <source>
        <dbReference type="SAM" id="MobiDB-lite"/>
    </source>
</evidence>
<accession>A0ABS7GVT7</accession>
<sequence>MSFWATLNSAQKNYYYNKLSQQKCRIRDRAKTRAAWANMPPEKKARIYARERARRLENLDEERRKDREWRQRNAEKIRARERAEYWRNHQKHQERHRRRWAKQRSQKQITLSPDAVFRIIDKAVPKVLPRFVRDDIISAMCLAVLDGQLFVENIGKEASKFVSAYNREYDSFKTVSLDAPLAGYDGLTLLDRLADPHLAGE</sequence>
<proteinExistence type="predicted"/>
<feature type="region of interest" description="Disordered" evidence="1">
    <location>
        <begin position="87"/>
        <end position="106"/>
    </location>
</feature>
<dbReference type="Proteomes" id="UP000717752">
    <property type="component" value="Unassembled WGS sequence"/>
</dbReference>
<keyword evidence="3" id="KW-1185">Reference proteome</keyword>
<protein>
    <submittedName>
        <fullName evidence="2">Uncharacterized protein</fullName>
    </submittedName>
</protein>
<reference evidence="2 3" key="1">
    <citation type="journal article" date="2021" name="MBio">
        <title>Poor Competitiveness of Bradyrhizobium in Pigeon Pea Root Colonization in Indian Soils.</title>
        <authorList>
            <person name="Chalasani D."/>
            <person name="Basu A."/>
            <person name="Pullabhotla S.V.S.R.N."/>
            <person name="Jorrin B."/>
            <person name="Neal A.L."/>
            <person name="Poole P.S."/>
            <person name="Podile A.R."/>
            <person name="Tkacz A."/>
        </authorList>
    </citation>
    <scope>NUCLEOTIDE SEQUENCE [LARGE SCALE GENOMIC DNA]</scope>
    <source>
        <strain evidence="2 3">HU56</strain>
    </source>
</reference>
<name>A0ABS7GVT7_9HYPH</name>
<comment type="caution">
    <text evidence="2">The sequence shown here is derived from an EMBL/GenBank/DDBJ whole genome shotgun (WGS) entry which is preliminary data.</text>
</comment>
<evidence type="ECO:0000313" key="2">
    <source>
        <dbReference type="EMBL" id="MBW9053485.1"/>
    </source>
</evidence>